<dbReference type="EMBL" id="VSSQ01003381">
    <property type="protein sequence ID" value="MPM20441.1"/>
    <property type="molecule type" value="Genomic_DNA"/>
</dbReference>
<dbReference type="AlphaFoldDB" id="A0A644XXP9"/>
<proteinExistence type="predicted"/>
<name>A0A644XXP9_9ZZZZ</name>
<sequence length="149" mass="17029">MQERPGFIANFFAILHRQCFRHHLIDVGGGFSEDRLLHMAVYAFLQAFDFTLIRHALQFDIGHGSGLVVWNCKLCRQLFRDILSLDRRLIRDISDGAGNVLAVPKRFHVLTSISIVILYPDIASDNHAIIISLYALEVKSLPQFRQRAL</sequence>
<accession>A0A644XXP9</accession>
<comment type="caution">
    <text evidence="1">The sequence shown here is derived from an EMBL/GenBank/DDBJ whole genome shotgun (WGS) entry which is preliminary data.</text>
</comment>
<gene>
    <name evidence="1" type="ORF">SDC9_66871</name>
</gene>
<organism evidence="1">
    <name type="scientific">bioreactor metagenome</name>
    <dbReference type="NCBI Taxonomy" id="1076179"/>
    <lineage>
        <taxon>unclassified sequences</taxon>
        <taxon>metagenomes</taxon>
        <taxon>ecological metagenomes</taxon>
    </lineage>
</organism>
<protein>
    <submittedName>
        <fullName evidence="1">Uncharacterized protein</fullName>
    </submittedName>
</protein>
<evidence type="ECO:0000313" key="1">
    <source>
        <dbReference type="EMBL" id="MPM20441.1"/>
    </source>
</evidence>
<reference evidence="1" key="1">
    <citation type="submission" date="2019-08" db="EMBL/GenBank/DDBJ databases">
        <authorList>
            <person name="Kucharzyk K."/>
            <person name="Murdoch R.W."/>
            <person name="Higgins S."/>
            <person name="Loffler F."/>
        </authorList>
    </citation>
    <scope>NUCLEOTIDE SEQUENCE</scope>
</reference>